<evidence type="ECO:0000313" key="6">
    <source>
        <dbReference type="EMBL" id="GAA2198106.1"/>
    </source>
</evidence>
<dbReference type="InterPro" id="IPR028994">
    <property type="entry name" value="Integrin_alpha_N"/>
</dbReference>
<proteinExistence type="inferred from homology"/>
<keyword evidence="2" id="KW-0732">Signal</keyword>
<gene>
    <name evidence="6" type="ORF">GCM10009849_09520</name>
</gene>
<dbReference type="Pfam" id="PF13517">
    <property type="entry name" value="FG-GAP_3"/>
    <property type="match status" value="1"/>
</dbReference>
<evidence type="ECO:0000256" key="1">
    <source>
        <dbReference type="ARBA" id="ARBA00010646"/>
    </source>
</evidence>
<protein>
    <recommendedName>
        <fullName evidence="8">Lysozyme</fullName>
    </recommendedName>
</protein>
<feature type="region of interest" description="Disordered" evidence="5">
    <location>
        <begin position="39"/>
        <end position="67"/>
    </location>
</feature>
<dbReference type="RefSeq" id="WP_344298528.1">
    <property type="nucleotide sequence ID" value="NZ_BAAAQW010000003.1"/>
</dbReference>
<dbReference type="InterPro" id="IPR018077">
    <property type="entry name" value="Glyco_hydro_fam25_subgr"/>
</dbReference>
<dbReference type="SUPFAM" id="SSF69318">
    <property type="entry name" value="Integrin alpha N-terminal domain"/>
    <property type="match status" value="2"/>
</dbReference>
<dbReference type="SUPFAM" id="SSF51445">
    <property type="entry name" value="(Trans)glycosidases"/>
    <property type="match status" value="1"/>
</dbReference>
<organism evidence="6 7">
    <name type="scientific">Sinomonas flava</name>
    <dbReference type="NCBI Taxonomy" id="496857"/>
    <lineage>
        <taxon>Bacteria</taxon>
        <taxon>Bacillati</taxon>
        <taxon>Actinomycetota</taxon>
        <taxon>Actinomycetes</taxon>
        <taxon>Micrococcales</taxon>
        <taxon>Micrococcaceae</taxon>
        <taxon>Sinomonas</taxon>
    </lineage>
</organism>
<dbReference type="PANTHER" id="PTHR34135">
    <property type="entry name" value="LYSOZYME"/>
    <property type="match status" value="1"/>
</dbReference>
<dbReference type="SMART" id="SM00641">
    <property type="entry name" value="Glyco_25"/>
    <property type="match status" value="1"/>
</dbReference>
<comment type="caution">
    <text evidence="6">The sequence shown here is derived from an EMBL/GenBank/DDBJ whole genome shotgun (WGS) entry which is preliminary data.</text>
</comment>
<evidence type="ECO:0000313" key="7">
    <source>
        <dbReference type="Proteomes" id="UP001500432"/>
    </source>
</evidence>
<keyword evidence="7" id="KW-1185">Reference proteome</keyword>
<dbReference type="Gene3D" id="2.115.10.10">
    <property type="entry name" value="Tachylectin 2"/>
    <property type="match status" value="1"/>
</dbReference>
<dbReference type="InterPro" id="IPR017853">
    <property type="entry name" value="GH"/>
</dbReference>
<dbReference type="Proteomes" id="UP001500432">
    <property type="component" value="Unassembled WGS sequence"/>
</dbReference>
<comment type="similarity">
    <text evidence="1">Belongs to the glycosyl hydrolase 25 family.</text>
</comment>
<keyword evidence="4" id="KW-0326">Glycosidase</keyword>
<accession>A0ABN3BMN6</accession>
<dbReference type="InterPro" id="IPR013517">
    <property type="entry name" value="FG-GAP"/>
</dbReference>
<dbReference type="PROSITE" id="PS51904">
    <property type="entry name" value="GLYCOSYL_HYDROL_F25_2"/>
    <property type="match status" value="1"/>
</dbReference>
<dbReference type="Gene3D" id="3.20.20.80">
    <property type="entry name" value="Glycosidases"/>
    <property type="match status" value="1"/>
</dbReference>
<dbReference type="InterPro" id="IPR002053">
    <property type="entry name" value="Glyco_hydro_25"/>
</dbReference>
<sequence length="810" mass="83717">MAQLATQMGRAGSAMGQGLKRINAGKSPTTSVPQTAATALNPSALPDPAPRASGDPTAVTPQSTSVVPLQTGGQAGAAVQMANNTWTPPGVQGMDVSAWQSAASGGSDIDWQQQWNLGARFAYVKATEGTTYVSDAFSSQYLGSASVGMVRGAYHFALPSVSSGAEQANYFVRNGGGWSADGITMPPLLDIEYNPYSSLGNVCYNMSAAQMVAWIQDFSATLKSLVGRVPAIYTTTDWWSRCTGNSAAFPDNPLHIAAYNNVGPGTLPASWSFYSIWQYNSQGPFAGDSNQWNGSFNALKLFARGDTAAANPSIATAGDLVMIDSSGTLVDYPADGQGGLIQTPRRIGTGWSGAKAVYVVDWNQDGIFDLLGQWGDGTLRMYPGAAGGGFGAPTTVGTGWQDISVTVGWWNARDGYPSILAKDAQGRLFYYSNTSGGYLGGGQQVGSGFGTQKISMIDFDGDGAQDLLSRSSDGTMYLYAGNGQGGFITGQGQAIGSGWNRMASVASSWGFVGASSLGLVAKDTVGDIYYYPASNGSWGAPSKIGSGWQNATLGGAPLDPTPPTVIRPSDLVGATGTGVLNRYPAPGNGTLAAPVAVGSGWSSVTQGFVADWNGDGLQDLVGLWPDGRIIVYFGQADGTFSAATVIGTGWDGWTLTVGRWKATDALPSIVARAPDGTLQYIANVGGKSLAAPVTIGWGWQGLSLTQIDFDGDGNSDILARTTAGEVRLYRSDGSGAFINEARRTVGTGWQIFDAVVGSSGFTGAGTKGLFARTTDGALRYYPITAGGAWGTTAVVGTGWSGANLFAPAAK</sequence>
<dbReference type="PANTHER" id="PTHR34135:SF2">
    <property type="entry name" value="LYSOZYME"/>
    <property type="match status" value="1"/>
</dbReference>
<evidence type="ECO:0000256" key="2">
    <source>
        <dbReference type="ARBA" id="ARBA00022729"/>
    </source>
</evidence>
<name>A0ABN3BMN6_9MICC</name>
<dbReference type="Pfam" id="PF01183">
    <property type="entry name" value="Glyco_hydro_25"/>
    <property type="match status" value="1"/>
</dbReference>
<keyword evidence="3" id="KW-0378">Hydrolase</keyword>
<evidence type="ECO:0008006" key="8">
    <source>
        <dbReference type="Google" id="ProtNLM"/>
    </source>
</evidence>
<reference evidence="6 7" key="1">
    <citation type="journal article" date="2019" name="Int. J. Syst. Evol. Microbiol.">
        <title>The Global Catalogue of Microorganisms (GCM) 10K type strain sequencing project: providing services to taxonomists for standard genome sequencing and annotation.</title>
        <authorList>
            <consortium name="The Broad Institute Genomics Platform"/>
            <consortium name="The Broad Institute Genome Sequencing Center for Infectious Disease"/>
            <person name="Wu L."/>
            <person name="Ma J."/>
        </authorList>
    </citation>
    <scope>NUCLEOTIDE SEQUENCE [LARGE SCALE GENOMIC DNA]</scope>
    <source>
        <strain evidence="6 7">JCM 16034</strain>
    </source>
</reference>
<dbReference type="CDD" id="cd06412">
    <property type="entry name" value="GH25_CH-type"/>
    <property type="match status" value="1"/>
</dbReference>
<evidence type="ECO:0000256" key="5">
    <source>
        <dbReference type="SAM" id="MobiDB-lite"/>
    </source>
</evidence>
<evidence type="ECO:0000256" key="4">
    <source>
        <dbReference type="ARBA" id="ARBA00023295"/>
    </source>
</evidence>
<evidence type="ECO:0000256" key="3">
    <source>
        <dbReference type="ARBA" id="ARBA00022801"/>
    </source>
</evidence>
<dbReference type="EMBL" id="BAAAQW010000003">
    <property type="protein sequence ID" value="GAA2198106.1"/>
    <property type="molecule type" value="Genomic_DNA"/>
</dbReference>